<dbReference type="PROSITE" id="PS50850">
    <property type="entry name" value="MFS"/>
    <property type="match status" value="1"/>
</dbReference>
<evidence type="ECO:0000256" key="1">
    <source>
        <dbReference type="ARBA" id="ARBA00003279"/>
    </source>
</evidence>
<gene>
    <name evidence="9" type="ORF">GGR32_001549</name>
</gene>
<name>A0A840ERT9_9FLAO</name>
<evidence type="ECO:0000313" key="10">
    <source>
        <dbReference type="Proteomes" id="UP000553034"/>
    </source>
</evidence>
<feature type="transmembrane region" description="Helical" evidence="7">
    <location>
        <begin position="282"/>
        <end position="301"/>
    </location>
</feature>
<dbReference type="InterPro" id="IPR005829">
    <property type="entry name" value="Sugar_transporter_CS"/>
</dbReference>
<feature type="transmembrane region" description="Helical" evidence="7">
    <location>
        <begin position="374"/>
        <end position="391"/>
    </location>
</feature>
<dbReference type="InterPro" id="IPR036259">
    <property type="entry name" value="MFS_trans_sf"/>
</dbReference>
<keyword evidence="10" id="KW-1185">Reference proteome</keyword>
<feature type="transmembrane region" description="Helical" evidence="7">
    <location>
        <begin position="341"/>
        <end position="362"/>
    </location>
</feature>
<dbReference type="EMBL" id="JACIFO010000005">
    <property type="protein sequence ID" value="MBB4119253.1"/>
    <property type="molecule type" value="Genomic_DNA"/>
</dbReference>
<dbReference type="InterPro" id="IPR001958">
    <property type="entry name" value="Tet-R_TetA/multi-R_MdtG-like"/>
</dbReference>
<dbReference type="GO" id="GO:0022857">
    <property type="term" value="F:transmembrane transporter activity"/>
    <property type="evidence" value="ECO:0007669"/>
    <property type="project" value="InterPro"/>
</dbReference>
<dbReference type="Pfam" id="PF07690">
    <property type="entry name" value="MFS_1"/>
    <property type="match status" value="1"/>
</dbReference>
<comment type="similarity">
    <text evidence="3">Belongs to the major facilitator superfamily. TCR/Tet family.</text>
</comment>
<dbReference type="Pfam" id="PF00083">
    <property type="entry name" value="Sugar_tr"/>
    <property type="match status" value="1"/>
</dbReference>
<comment type="function">
    <text evidence="1">Resistance to tetracycline by an active tetracycline efflux. This is an energy-dependent process that decreases the accumulation of the antibiotic in whole cells. This protein functions as a metal-tetracycline/H(+) antiporter.</text>
</comment>
<comment type="subcellular location">
    <subcellularLocation>
        <location evidence="2">Membrane</location>
        <topology evidence="2">Multi-pass membrane protein</topology>
    </subcellularLocation>
</comment>
<reference evidence="9 10" key="1">
    <citation type="submission" date="2020-08" db="EMBL/GenBank/DDBJ databases">
        <title>Genomic Encyclopedia of Type Strains, Phase IV (KMG-IV): sequencing the most valuable type-strain genomes for metagenomic binning, comparative biology and taxonomic classification.</title>
        <authorList>
            <person name="Goeker M."/>
        </authorList>
    </citation>
    <scope>NUCLEOTIDE SEQUENCE [LARGE SCALE GENOMIC DNA]</scope>
    <source>
        <strain evidence="9 10">DSM 29568</strain>
    </source>
</reference>
<dbReference type="Proteomes" id="UP000553034">
    <property type="component" value="Unassembled WGS sequence"/>
</dbReference>
<dbReference type="InterPro" id="IPR052714">
    <property type="entry name" value="MFS_Exporter"/>
</dbReference>
<feature type="domain" description="Major facilitator superfamily (MFS) profile" evidence="8">
    <location>
        <begin position="21"/>
        <end position="395"/>
    </location>
</feature>
<dbReference type="PROSITE" id="PS00216">
    <property type="entry name" value="SUGAR_TRANSPORT_1"/>
    <property type="match status" value="1"/>
</dbReference>
<proteinExistence type="inferred from homology"/>
<keyword evidence="6 7" id="KW-0472">Membrane</keyword>
<feature type="transmembrane region" description="Helical" evidence="7">
    <location>
        <begin position="20"/>
        <end position="40"/>
    </location>
</feature>
<dbReference type="CDD" id="cd17489">
    <property type="entry name" value="MFS_YfcJ_like"/>
    <property type="match status" value="1"/>
</dbReference>
<keyword evidence="4 7" id="KW-0812">Transmembrane</keyword>
<evidence type="ECO:0000256" key="7">
    <source>
        <dbReference type="SAM" id="Phobius"/>
    </source>
</evidence>
<keyword evidence="5 7" id="KW-1133">Transmembrane helix</keyword>
<evidence type="ECO:0000313" key="9">
    <source>
        <dbReference type="EMBL" id="MBB4119253.1"/>
    </source>
</evidence>
<feature type="transmembrane region" description="Helical" evidence="7">
    <location>
        <begin position="215"/>
        <end position="241"/>
    </location>
</feature>
<evidence type="ECO:0000256" key="5">
    <source>
        <dbReference type="ARBA" id="ARBA00022989"/>
    </source>
</evidence>
<feature type="transmembrane region" description="Helical" evidence="7">
    <location>
        <begin position="81"/>
        <end position="104"/>
    </location>
</feature>
<feature type="transmembrane region" description="Helical" evidence="7">
    <location>
        <begin position="307"/>
        <end position="329"/>
    </location>
</feature>
<dbReference type="PANTHER" id="PTHR23531:SF1">
    <property type="entry name" value="QUINOLENE RESISTANCE PROTEIN NORA"/>
    <property type="match status" value="1"/>
</dbReference>
<dbReference type="InterPro" id="IPR005828">
    <property type="entry name" value="MFS_sugar_transport-like"/>
</dbReference>
<feature type="transmembrane region" description="Helical" evidence="7">
    <location>
        <begin position="247"/>
        <end position="270"/>
    </location>
</feature>
<dbReference type="PRINTS" id="PR01035">
    <property type="entry name" value="TCRTETA"/>
</dbReference>
<protein>
    <submittedName>
        <fullName evidence="9">MFS family permease</fullName>
    </submittedName>
</protein>
<feature type="transmembrane region" description="Helical" evidence="7">
    <location>
        <begin position="52"/>
        <end position="69"/>
    </location>
</feature>
<dbReference type="Gene3D" id="1.20.1250.20">
    <property type="entry name" value="MFS general substrate transporter like domains"/>
    <property type="match status" value="2"/>
</dbReference>
<evidence type="ECO:0000259" key="8">
    <source>
        <dbReference type="PROSITE" id="PS50850"/>
    </source>
</evidence>
<dbReference type="PANTHER" id="PTHR23531">
    <property type="entry name" value="QUINOLENE RESISTANCE PROTEIN NORA"/>
    <property type="match status" value="1"/>
</dbReference>
<dbReference type="RefSeq" id="WP_425487751.1">
    <property type="nucleotide sequence ID" value="NZ_JACIFO010000005.1"/>
</dbReference>
<evidence type="ECO:0000256" key="2">
    <source>
        <dbReference type="ARBA" id="ARBA00004141"/>
    </source>
</evidence>
<evidence type="ECO:0000256" key="6">
    <source>
        <dbReference type="ARBA" id="ARBA00023136"/>
    </source>
</evidence>
<accession>A0A840ERT9</accession>
<comment type="caution">
    <text evidence="9">The sequence shown here is derived from an EMBL/GenBank/DDBJ whole genome shotgun (WGS) entry which is preliminary data.</text>
</comment>
<evidence type="ECO:0000256" key="3">
    <source>
        <dbReference type="ARBA" id="ARBA00007520"/>
    </source>
</evidence>
<sequence>MNKIRPKTFISSSAHPVYNLKLGLICLSSLLFSASYNMLIPELPAYLTTMGGAKYIGFIISLFTLTAGLSRPFSGKLTDTIGRLPVMIFGTIVCVLCGMLYPMANTVLGFLLLRLFHGFSTGFKPTATSAYVADITPAKSWGAAIGMQSLFYSTGMAIGPAVGSFIKMNYTYDVLFYASSICAFMSMLVILNMKETLQPKQKFKWALLRINRNEIIATEVLPAAFVVLLVYSSFGVILTLIPDWTAYLGIANKGMFFIVFTVSSLLVRFVAGKASDYYGRKIVIIIGLVVLVIAMLLLGLATSVMLFISGAILYGIAMGVLSPSLNAWTIDMSLKHARGKAVATMYIALEAGIGLGALFSGWYYQSRIDNIPEVMYSIGGIAFIALGYMLLKHRK</sequence>
<dbReference type="AlphaFoldDB" id="A0A840ERT9"/>
<dbReference type="SUPFAM" id="SSF103473">
    <property type="entry name" value="MFS general substrate transporter"/>
    <property type="match status" value="1"/>
</dbReference>
<organism evidence="9 10">
    <name type="scientific">Mesonia hippocampi</name>
    <dbReference type="NCBI Taxonomy" id="1628250"/>
    <lineage>
        <taxon>Bacteria</taxon>
        <taxon>Pseudomonadati</taxon>
        <taxon>Bacteroidota</taxon>
        <taxon>Flavobacteriia</taxon>
        <taxon>Flavobacteriales</taxon>
        <taxon>Flavobacteriaceae</taxon>
        <taxon>Mesonia</taxon>
    </lineage>
</organism>
<evidence type="ECO:0000256" key="4">
    <source>
        <dbReference type="ARBA" id="ARBA00022692"/>
    </source>
</evidence>
<dbReference type="InterPro" id="IPR011701">
    <property type="entry name" value="MFS"/>
</dbReference>
<dbReference type="GO" id="GO:0016020">
    <property type="term" value="C:membrane"/>
    <property type="evidence" value="ECO:0007669"/>
    <property type="project" value="UniProtKB-SubCell"/>
</dbReference>
<feature type="transmembrane region" description="Helical" evidence="7">
    <location>
        <begin position="174"/>
        <end position="194"/>
    </location>
</feature>
<dbReference type="InterPro" id="IPR020846">
    <property type="entry name" value="MFS_dom"/>
</dbReference>